<keyword evidence="3" id="KW-0032">Aminotransferase</keyword>
<dbReference type="InterPro" id="IPR004839">
    <property type="entry name" value="Aminotransferase_I/II_large"/>
</dbReference>
<dbReference type="SUPFAM" id="SSF53383">
    <property type="entry name" value="PLP-dependent transferases"/>
    <property type="match status" value="1"/>
</dbReference>
<dbReference type="PANTHER" id="PTHR46383">
    <property type="entry name" value="ASPARTATE AMINOTRANSFERASE"/>
    <property type="match status" value="1"/>
</dbReference>
<organism evidence="7">
    <name type="scientific">marine sediment metagenome</name>
    <dbReference type="NCBI Taxonomy" id="412755"/>
    <lineage>
        <taxon>unclassified sequences</taxon>
        <taxon>metagenomes</taxon>
        <taxon>ecological metagenomes</taxon>
    </lineage>
</organism>
<comment type="caution">
    <text evidence="7">The sequence shown here is derived from an EMBL/GenBank/DDBJ whole genome shotgun (WGS) entry which is preliminary data.</text>
</comment>
<comment type="cofactor">
    <cofactor evidence="1">
        <name>pyridoxal 5'-phosphate</name>
        <dbReference type="ChEBI" id="CHEBI:597326"/>
    </cofactor>
</comment>
<evidence type="ECO:0000313" key="7">
    <source>
        <dbReference type="EMBL" id="GAI79728.1"/>
    </source>
</evidence>
<accession>X1RGI5</accession>
<evidence type="ECO:0000256" key="5">
    <source>
        <dbReference type="ARBA" id="ARBA00022898"/>
    </source>
</evidence>
<dbReference type="Gene3D" id="3.90.1150.10">
    <property type="entry name" value="Aspartate Aminotransferase, domain 1"/>
    <property type="match status" value="1"/>
</dbReference>
<dbReference type="AlphaFoldDB" id="X1RGI5"/>
<evidence type="ECO:0000259" key="6">
    <source>
        <dbReference type="Pfam" id="PF00155"/>
    </source>
</evidence>
<dbReference type="InterPro" id="IPR050596">
    <property type="entry name" value="AspAT/PAT-like"/>
</dbReference>
<comment type="similarity">
    <text evidence="2">Belongs to the class-I pyridoxal-phosphate-dependent aminotransferase family.</text>
</comment>
<protein>
    <recommendedName>
        <fullName evidence="6">Aminotransferase class I/classII large domain-containing protein</fullName>
    </recommendedName>
</protein>
<reference evidence="7" key="1">
    <citation type="journal article" date="2014" name="Front. Microbiol.">
        <title>High frequency of phylogenetically diverse reductive dehalogenase-homologous genes in deep subseafloor sedimentary metagenomes.</title>
        <authorList>
            <person name="Kawai M."/>
            <person name="Futagami T."/>
            <person name="Toyoda A."/>
            <person name="Takaki Y."/>
            <person name="Nishi S."/>
            <person name="Hori S."/>
            <person name="Arai W."/>
            <person name="Tsubouchi T."/>
            <person name="Morono Y."/>
            <person name="Uchiyama I."/>
            <person name="Ito T."/>
            <person name="Fujiyama A."/>
            <person name="Inagaki F."/>
            <person name="Takami H."/>
        </authorList>
    </citation>
    <scope>NUCLEOTIDE SEQUENCE</scope>
    <source>
        <strain evidence="7">Expedition CK06-06</strain>
    </source>
</reference>
<dbReference type="InterPro" id="IPR015422">
    <property type="entry name" value="PyrdxlP-dep_Trfase_small"/>
</dbReference>
<dbReference type="EMBL" id="BARW01010721">
    <property type="protein sequence ID" value="GAI79728.1"/>
    <property type="molecule type" value="Genomic_DNA"/>
</dbReference>
<dbReference type="GO" id="GO:0008483">
    <property type="term" value="F:transaminase activity"/>
    <property type="evidence" value="ECO:0007669"/>
    <property type="project" value="UniProtKB-KW"/>
</dbReference>
<sequence length="267" mass="29615">AAGRSDVISLGIGQPDFSTPEPAIKGNIKALNEKITYYAPTKGVPELLQQLEHKLKSVNNIELNWKENIIVTNGGSQALNLTFASLFNPGDELIISSPNFISYFYLGLFFGVKVIEVERKNDFSPDIEKTKKLITDKTKAILINSPNNPTGHSLSRKELQGIDEIVKNNDLYLISDEVYENYLYDGTEHTSPASLKGMFERTITLNAMSKLFSATGFRLGYVAASKEIINLMEKYHQYTAAGTNHAAQYGFLEALKMGSGFFGEILE</sequence>
<evidence type="ECO:0000256" key="1">
    <source>
        <dbReference type="ARBA" id="ARBA00001933"/>
    </source>
</evidence>
<evidence type="ECO:0000256" key="4">
    <source>
        <dbReference type="ARBA" id="ARBA00022679"/>
    </source>
</evidence>
<keyword evidence="5" id="KW-0663">Pyridoxal phosphate</keyword>
<dbReference type="PANTHER" id="PTHR46383:SF3">
    <property type="entry name" value="ASPARTATE AMINOTRANSFERASE-RELATED"/>
    <property type="match status" value="1"/>
</dbReference>
<name>X1RGI5_9ZZZZ</name>
<dbReference type="InterPro" id="IPR015421">
    <property type="entry name" value="PyrdxlP-dep_Trfase_major"/>
</dbReference>
<dbReference type="CDD" id="cd00609">
    <property type="entry name" value="AAT_like"/>
    <property type="match status" value="1"/>
</dbReference>
<dbReference type="Gene3D" id="3.40.640.10">
    <property type="entry name" value="Type I PLP-dependent aspartate aminotransferase-like (Major domain)"/>
    <property type="match status" value="1"/>
</dbReference>
<dbReference type="GO" id="GO:0030170">
    <property type="term" value="F:pyridoxal phosphate binding"/>
    <property type="evidence" value="ECO:0007669"/>
    <property type="project" value="InterPro"/>
</dbReference>
<feature type="domain" description="Aminotransferase class I/classII large" evidence="6">
    <location>
        <begin position="6"/>
        <end position="247"/>
    </location>
</feature>
<keyword evidence="4" id="KW-0808">Transferase</keyword>
<evidence type="ECO:0000256" key="2">
    <source>
        <dbReference type="ARBA" id="ARBA00007441"/>
    </source>
</evidence>
<dbReference type="InterPro" id="IPR015424">
    <property type="entry name" value="PyrdxlP-dep_Trfase"/>
</dbReference>
<dbReference type="GO" id="GO:0006520">
    <property type="term" value="P:amino acid metabolic process"/>
    <property type="evidence" value="ECO:0007669"/>
    <property type="project" value="InterPro"/>
</dbReference>
<gene>
    <name evidence="7" type="ORF">S12H4_20985</name>
</gene>
<dbReference type="Pfam" id="PF00155">
    <property type="entry name" value="Aminotran_1_2"/>
    <property type="match status" value="1"/>
</dbReference>
<feature type="non-terminal residue" evidence="7">
    <location>
        <position position="267"/>
    </location>
</feature>
<proteinExistence type="inferred from homology"/>
<evidence type="ECO:0000256" key="3">
    <source>
        <dbReference type="ARBA" id="ARBA00022576"/>
    </source>
</evidence>
<feature type="non-terminal residue" evidence="7">
    <location>
        <position position="1"/>
    </location>
</feature>